<reference evidence="3 4" key="1">
    <citation type="submission" date="2016-07" db="EMBL/GenBank/DDBJ databases">
        <title>Pervasive Adenine N6-methylation of Active Genes in Fungi.</title>
        <authorList>
            <consortium name="DOE Joint Genome Institute"/>
            <person name="Mondo S.J."/>
            <person name="Dannebaum R.O."/>
            <person name="Kuo R.C."/>
            <person name="Labutti K."/>
            <person name="Haridas S."/>
            <person name="Kuo A."/>
            <person name="Salamov A."/>
            <person name="Ahrendt S.R."/>
            <person name="Lipzen A."/>
            <person name="Sullivan W."/>
            <person name="Andreopoulos W.B."/>
            <person name="Clum A."/>
            <person name="Lindquist E."/>
            <person name="Daum C."/>
            <person name="Ramamoorthy G.K."/>
            <person name="Gryganskyi A."/>
            <person name="Culley D."/>
            <person name="Magnuson J.K."/>
            <person name="James T.Y."/>
            <person name="O'Malley M.A."/>
            <person name="Stajich J.E."/>
            <person name="Spatafora J.W."/>
            <person name="Visel A."/>
            <person name="Grigoriev I.V."/>
        </authorList>
    </citation>
    <scope>NUCLEOTIDE SEQUENCE [LARGE SCALE GENOMIC DNA]</scope>
    <source>
        <strain evidence="3 4">JEL800</strain>
    </source>
</reference>
<evidence type="ECO:0000259" key="2">
    <source>
        <dbReference type="PROSITE" id="PS50249"/>
    </source>
</evidence>
<dbReference type="STRING" id="329046.A0A1Y2CJ71"/>
<dbReference type="GO" id="GO:0072546">
    <property type="term" value="C:EMC complex"/>
    <property type="evidence" value="ECO:0007669"/>
    <property type="project" value="InterPro"/>
</dbReference>
<dbReference type="PROSITE" id="PS50249">
    <property type="entry name" value="MPN"/>
    <property type="match status" value="1"/>
</dbReference>
<dbReference type="OrthoDB" id="194468at2759"/>
<comment type="similarity">
    <text evidence="1">Belongs to the EMC8/EMC9 family.</text>
</comment>
<evidence type="ECO:0000256" key="1">
    <source>
        <dbReference type="ARBA" id="ARBA00007461"/>
    </source>
</evidence>
<dbReference type="InterPro" id="IPR005366">
    <property type="entry name" value="EMC8/9"/>
</dbReference>
<accession>A0A1Y2CJ71</accession>
<dbReference type="AlphaFoldDB" id="A0A1Y2CJ71"/>
<dbReference type="PANTHER" id="PTHR12941:SF10">
    <property type="entry name" value="ER MEMBRANE PROTEIN COMPLEX SUBUNIT 8_9 HOMOLOG"/>
    <property type="match status" value="1"/>
</dbReference>
<proteinExistence type="inferred from homology"/>
<gene>
    <name evidence="3" type="ORF">BCR33DRAFT_112024</name>
</gene>
<comment type="caution">
    <text evidence="3">The sequence shown here is derived from an EMBL/GenBank/DDBJ whole genome shotgun (WGS) entry which is preliminary data.</text>
</comment>
<dbReference type="EMBL" id="MCGO01000015">
    <property type="protein sequence ID" value="ORY46894.1"/>
    <property type="molecule type" value="Genomic_DNA"/>
</dbReference>
<keyword evidence="4" id="KW-1185">Reference proteome</keyword>
<dbReference type="Proteomes" id="UP000193642">
    <property type="component" value="Unassembled WGS sequence"/>
</dbReference>
<dbReference type="PANTHER" id="PTHR12941">
    <property type="entry name" value="ER MEMBRANE PROTEIN COMPLEX"/>
    <property type="match status" value="1"/>
</dbReference>
<name>A0A1Y2CJ71_9FUNG</name>
<evidence type="ECO:0000313" key="3">
    <source>
        <dbReference type="EMBL" id="ORY46894.1"/>
    </source>
</evidence>
<sequence>MVASTITPTAYAKVILHAAKFPSLSVFGVLLGSDSAHITDAVPIMHDFVALTSFLEAALEQTKIHAARTQTRIVGIYVANQLLEDVSVSPLAAKLGLEVDKLAGGNSVLLVIDNARLLEGQSELALLTFKETNGSWKSVANGITLTGDVYGTYKKLSKCIELNQQMSIYDFGNHLDDASRDWLRNPEVENAFEKA</sequence>
<protein>
    <submittedName>
        <fullName evidence="3">UPF0172-domain-containing protein</fullName>
    </submittedName>
</protein>
<evidence type="ECO:0000313" key="4">
    <source>
        <dbReference type="Proteomes" id="UP000193642"/>
    </source>
</evidence>
<dbReference type="CDD" id="cd08060">
    <property type="entry name" value="MPN_UPF0172"/>
    <property type="match status" value="1"/>
</dbReference>
<feature type="domain" description="MPN" evidence="2">
    <location>
        <begin position="4"/>
        <end position="135"/>
    </location>
</feature>
<dbReference type="InterPro" id="IPR037518">
    <property type="entry name" value="MPN"/>
</dbReference>
<organism evidence="3 4">
    <name type="scientific">Rhizoclosmatium globosum</name>
    <dbReference type="NCBI Taxonomy" id="329046"/>
    <lineage>
        <taxon>Eukaryota</taxon>
        <taxon>Fungi</taxon>
        <taxon>Fungi incertae sedis</taxon>
        <taxon>Chytridiomycota</taxon>
        <taxon>Chytridiomycota incertae sedis</taxon>
        <taxon>Chytridiomycetes</taxon>
        <taxon>Chytridiales</taxon>
        <taxon>Chytriomycetaceae</taxon>
        <taxon>Rhizoclosmatium</taxon>
    </lineage>
</organism>
<dbReference type="Pfam" id="PF03665">
    <property type="entry name" value="UPF0172"/>
    <property type="match status" value="1"/>
</dbReference>